<dbReference type="Proteomes" id="UP000765509">
    <property type="component" value="Unassembled WGS sequence"/>
</dbReference>
<feature type="region of interest" description="Disordered" evidence="1">
    <location>
        <begin position="1"/>
        <end position="47"/>
    </location>
</feature>
<feature type="region of interest" description="Disordered" evidence="1">
    <location>
        <begin position="60"/>
        <end position="137"/>
    </location>
</feature>
<dbReference type="EMBL" id="AVOT02004288">
    <property type="protein sequence ID" value="MBW0475949.1"/>
    <property type="molecule type" value="Genomic_DNA"/>
</dbReference>
<feature type="compositionally biased region" description="Polar residues" evidence="1">
    <location>
        <begin position="90"/>
        <end position="102"/>
    </location>
</feature>
<organism evidence="2 3">
    <name type="scientific">Austropuccinia psidii MF-1</name>
    <dbReference type="NCBI Taxonomy" id="1389203"/>
    <lineage>
        <taxon>Eukaryota</taxon>
        <taxon>Fungi</taxon>
        <taxon>Dikarya</taxon>
        <taxon>Basidiomycota</taxon>
        <taxon>Pucciniomycotina</taxon>
        <taxon>Pucciniomycetes</taxon>
        <taxon>Pucciniales</taxon>
        <taxon>Sphaerophragmiaceae</taxon>
        <taxon>Austropuccinia</taxon>
    </lineage>
</organism>
<evidence type="ECO:0000313" key="2">
    <source>
        <dbReference type="EMBL" id="MBW0475949.1"/>
    </source>
</evidence>
<feature type="compositionally biased region" description="Basic and acidic residues" evidence="1">
    <location>
        <begin position="14"/>
        <end position="23"/>
    </location>
</feature>
<feature type="compositionally biased region" description="Polar residues" evidence="1">
    <location>
        <begin position="119"/>
        <end position="133"/>
    </location>
</feature>
<evidence type="ECO:0000256" key="1">
    <source>
        <dbReference type="SAM" id="MobiDB-lite"/>
    </source>
</evidence>
<proteinExistence type="predicted"/>
<comment type="caution">
    <text evidence="2">The sequence shown here is derived from an EMBL/GenBank/DDBJ whole genome shotgun (WGS) entry which is preliminary data.</text>
</comment>
<protein>
    <submittedName>
        <fullName evidence="2">Uncharacterized protein</fullName>
    </submittedName>
</protein>
<feature type="compositionally biased region" description="Basic residues" evidence="1">
    <location>
        <begin position="24"/>
        <end position="33"/>
    </location>
</feature>
<dbReference type="AlphaFoldDB" id="A0A9Q3C0B9"/>
<accession>A0A9Q3C0B9</accession>
<gene>
    <name evidence="2" type="ORF">O181_015664</name>
</gene>
<name>A0A9Q3C0B9_9BASI</name>
<keyword evidence="3" id="KW-1185">Reference proteome</keyword>
<sequence>MSPVHLRNLGIPRNKPEDREGLSRTRRPLRGHLGHSGGWQDTEGNHTCSSIHLPIQQEPQSRGLKGFGSSSSAPPTPQRSIPMEHGQPEVQASITLGESSHYPSYRRTAEPDRAYSDSFRLTRSRQTQPSSGFTPFKHQHISGQESPFFTIAGSLQEKNRIQGQKQDIFHPKAERVRPIDPETVGLGERSTQEQKIVVSTSRNSSHNYRKITPTQNEHSVFAPASNLNSDALWLQISQFSNKTHKQFEELQESHERMRILTASMDKIVKTLQEGHAYTNRRRDRDCLDQDISILYNVYQKKKPQPQGHISDDSYHQEDVKPDSLLVKKARSPSPYQDEDNMSYYEKEAIKQLPEASSWPKFSVTGEYDHMELIDYIYGLLIDVPSIPDYWITSRLNTVFKVHASTWYMEMKELYGRRSWPWWKSQIIQKYSNGTWIWQNTMSFENDK</sequence>
<feature type="region of interest" description="Disordered" evidence="1">
    <location>
        <begin position="321"/>
        <end position="340"/>
    </location>
</feature>
<reference evidence="2" key="1">
    <citation type="submission" date="2021-03" db="EMBL/GenBank/DDBJ databases">
        <title>Draft genome sequence of rust myrtle Austropuccinia psidii MF-1, a brazilian biotype.</title>
        <authorList>
            <person name="Quecine M.C."/>
            <person name="Pachon D.M.R."/>
            <person name="Bonatelli M.L."/>
            <person name="Correr F.H."/>
            <person name="Franceschini L.M."/>
            <person name="Leite T.F."/>
            <person name="Margarido G.R.A."/>
            <person name="Almeida C.A."/>
            <person name="Ferrarezi J.A."/>
            <person name="Labate C.A."/>
        </authorList>
    </citation>
    <scope>NUCLEOTIDE SEQUENCE</scope>
    <source>
        <strain evidence="2">MF-1</strain>
    </source>
</reference>
<evidence type="ECO:0000313" key="3">
    <source>
        <dbReference type="Proteomes" id="UP000765509"/>
    </source>
</evidence>